<reference evidence="2 3" key="1">
    <citation type="submission" date="2017-11" db="EMBL/GenBank/DDBJ databases">
        <title>Comparitive Functional Genomics of Dry Heat Resistant strains isolated from the Viking Spacecraft.</title>
        <authorList>
            <person name="Seuylemezian A."/>
            <person name="Cooper K."/>
            <person name="Vaishampayan P."/>
        </authorList>
    </citation>
    <scope>NUCLEOTIDE SEQUENCE [LARGE SCALE GENOMIC DNA]</scope>
    <source>
        <strain evidence="2 3">V1-29</strain>
    </source>
</reference>
<feature type="transmembrane region" description="Helical" evidence="1">
    <location>
        <begin position="28"/>
        <end position="45"/>
    </location>
</feature>
<organism evidence="2 3">
    <name type="scientific">Peribacillus deserti</name>
    <dbReference type="NCBI Taxonomy" id="673318"/>
    <lineage>
        <taxon>Bacteria</taxon>
        <taxon>Bacillati</taxon>
        <taxon>Bacillota</taxon>
        <taxon>Bacilli</taxon>
        <taxon>Bacillales</taxon>
        <taxon>Bacillaceae</taxon>
        <taxon>Peribacillus</taxon>
    </lineage>
</organism>
<evidence type="ECO:0000313" key="2">
    <source>
        <dbReference type="EMBL" id="PLT29055.1"/>
    </source>
</evidence>
<feature type="transmembrane region" description="Helical" evidence="1">
    <location>
        <begin position="126"/>
        <end position="145"/>
    </location>
</feature>
<dbReference type="EMBL" id="PGUY01000047">
    <property type="protein sequence ID" value="PLT29055.1"/>
    <property type="molecule type" value="Genomic_DNA"/>
</dbReference>
<feature type="transmembrane region" description="Helical" evidence="1">
    <location>
        <begin position="92"/>
        <end position="114"/>
    </location>
</feature>
<dbReference type="AlphaFoldDB" id="A0A2N5M3Z4"/>
<name>A0A2N5M3Z4_9BACI</name>
<comment type="caution">
    <text evidence="2">The sequence shown here is derived from an EMBL/GenBank/DDBJ whole genome shotgun (WGS) entry which is preliminary data.</text>
</comment>
<keyword evidence="3" id="KW-1185">Reference proteome</keyword>
<keyword evidence="1" id="KW-1133">Transmembrane helix</keyword>
<feature type="transmembrane region" description="Helical" evidence="1">
    <location>
        <begin position="7"/>
        <end position="22"/>
    </location>
</feature>
<feature type="transmembrane region" description="Helical" evidence="1">
    <location>
        <begin position="57"/>
        <end position="80"/>
    </location>
</feature>
<dbReference type="Proteomes" id="UP000234748">
    <property type="component" value="Unassembled WGS sequence"/>
</dbReference>
<sequence>MLKGNSYILVFSVLIFLLILLASNTLLIIRTLLIVMTIGFLFPIIRKTLFKDKFRKFKVAFYSSLTFTSGIILISFLTSMNKRQLYNSDGEVFLFMIVVLFYSLIGNFVYGLPVSLMAEFISMKFFNVRFWLSGFIHIGFGLLTYFIYPGFFIPAIISSIIFFAIDEITKKSSTAH</sequence>
<evidence type="ECO:0000256" key="1">
    <source>
        <dbReference type="SAM" id="Phobius"/>
    </source>
</evidence>
<evidence type="ECO:0000313" key="3">
    <source>
        <dbReference type="Proteomes" id="UP000234748"/>
    </source>
</evidence>
<protein>
    <submittedName>
        <fullName evidence="2">Uncharacterized protein</fullName>
    </submittedName>
</protein>
<accession>A0A2N5M3Z4</accession>
<proteinExistence type="predicted"/>
<gene>
    <name evidence="2" type="ORF">CUU66_15515</name>
</gene>
<keyword evidence="1" id="KW-0812">Transmembrane</keyword>
<keyword evidence="1" id="KW-0472">Membrane</keyword>